<dbReference type="Proteomes" id="UP001330812">
    <property type="component" value="Chromosome"/>
</dbReference>
<accession>A0ABZ1HXT9</accession>
<keyword evidence="3" id="KW-1185">Reference proteome</keyword>
<reference evidence="2 3" key="1">
    <citation type="journal article" date="2015" name="Int. J. Syst. Evol. Microbiol.">
        <title>Amycolatopsis rhabdoformis sp. nov., an actinomycete isolated from a tropical forest soil.</title>
        <authorList>
            <person name="Souza W.R."/>
            <person name="Silva R.E."/>
            <person name="Goodfellow M."/>
            <person name="Busarakam K."/>
            <person name="Figueiro F.S."/>
            <person name="Ferreira D."/>
            <person name="Rodrigues-Filho E."/>
            <person name="Moraes L.A.B."/>
            <person name="Zucchi T.D."/>
        </authorList>
    </citation>
    <scope>NUCLEOTIDE SEQUENCE [LARGE SCALE GENOMIC DNA]</scope>
    <source>
        <strain evidence="2 3">NCIMB 14900</strain>
    </source>
</reference>
<protein>
    <submittedName>
        <fullName evidence="2">DUF4240 domain-containing protein</fullName>
    </submittedName>
</protein>
<evidence type="ECO:0000313" key="3">
    <source>
        <dbReference type="Proteomes" id="UP001330812"/>
    </source>
</evidence>
<dbReference type="InterPro" id="IPR025334">
    <property type="entry name" value="DUF4240"/>
</dbReference>
<organism evidence="2 3">
    <name type="scientific">Amycolatopsis rhabdoformis</name>
    <dbReference type="NCBI Taxonomy" id="1448059"/>
    <lineage>
        <taxon>Bacteria</taxon>
        <taxon>Bacillati</taxon>
        <taxon>Actinomycetota</taxon>
        <taxon>Actinomycetes</taxon>
        <taxon>Pseudonocardiales</taxon>
        <taxon>Pseudonocardiaceae</taxon>
        <taxon>Amycolatopsis</taxon>
    </lineage>
</organism>
<name>A0ABZ1HXT9_9PSEU</name>
<gene>
    <name evidence="2" type="ORF">VSH64_29275</name>
</gene>
<dbReference type="Pfam" id="PF14024">
    <property type="entry name" value="DUF4240"/>
    <property type="match status" value="1"/>
</dbReference>
<evidence type="ECO:0000259" key="1">
    <source>
        <dbReference type="Pfam" id="PF14024"/>
    </source>
</evidence>
<evidence type="ECO:0000313" key="2">
    <source>
        <dbReference type="EMBL" id="WSE26956.1"/>
    </source>
</evidence>
<feature type="domain" description="DUF4240" evidence="1">
    <location>
        <begin position="1"/>
        <end position="122"/>
    </location>
</feature>
<dbReference type="EMBL" id="CP142149">
    <property type="protein sequence ID" value="WSE26956.1"/>
    <property type="molecule type" value="Genomic_DNA"/>
</dbReference>
<proteinExistence type="predicted"/>
<dbReference type="RefSeq" id="WP_326565950.1">
    <property type="nucleotide sequence ID" value="NZ_CP142149.1"/>
</dbReference>
<sequence>MNEPEFWQLIDPAAGEHVVSRAAELLAARPRAEIVAAERTVSGLLVQSYRSSLWAAAYLVNGGCSDDGFDYFRGWLLTQGREVFTRAVADPDSLADVPAIRAAAAEGAELECEEILYLAATAHLAATGEPLPEPEPVALPPLDADFDFEDPDEVRERLPRLSALFG</sequence>